<reference evidence="3" key="2">
    <citation type="submission" date="2022-09" db="EMBL/GenBank/DDBJ databases">
        <authorList>
            <person name="Sun Q."/>
            <person name="Ohkuma M."/>
        </authorList>
    </citation>
    <scope>NUCLEOTIDE SEQUENCE</scope>
    <source>
        <strain evidence="3">JCM 3093</strain>
    </source>
</reference>
<name>A0AA37BEU3_9ACTN</name>
<proteinExistence type="predicted"/>
<feature type="coiled-coil region" evidence="1">
    <location>
        <begin position="14"/>
        <end position="41"/>
    </location>
</feature>
<organism evidence="3 4">
    <name type="scientific">Planomonospora parontospora</name>
    <dbReference type="NCBI Taxonomy" id="58119"/>
    <lineage>
        <taxon>Bacteria</taxon>
        <taxon>Bacillati</taxon>
        <taxon>Actinomycetota</taxon>
        <taxon>Actinomycetes</taxon>
        <taxon>Streptosporangiales</taxon>
        <taxon>Streptosporangiaceae</taxon>
        <taxon>Planomonospora</taxon>
    </lineage>
</organism>
<dbReference type="RefSeq" id="WP_191894426.1">
    <property type="nucleotide sequence ID" value="NZ_BMQD01000005.1"/>
</dbReference>
<protein>
    <submittedName>
        <fullName evidence="3">Uncharacterized protein</fullName>
    </submittedName>
</protein>
<evidence type="ECO:0000256" key="2">
    <source>
        <dbReference type="SAM" id="MobiDB-lite"/>
    </source>
</evidence>
<evidence type="ECO:0000313" key="4">
    <source>
        <dbReference type="Proteomes" id="UP000627984"/>
    </source>
</evidence>
<dbReference type="AlphaFoldDB" id="A0AA37BEU3"/>
<evidence type="ECO:0000313" key="3">
    <source>
        <dbReference type="EMBL" id="GGK59944.1"/>
    </source>
</evidence>
<keyword evidence="1" id="KW-0175">Coiled coil</keyword>
<accession>A0AA37BEU3</accession>
<dbReference type="Proteomes" id="UP000627984">
    <property type="component" value="Unassembled WGS sequence"/>
</dbReference>
<gene>
    <name evidence="3" type="ORF">GCM10010126_19350</name>
</gene>
<dbReference type="EMBL" id="BMQD01000005">
    <property type="protein sequence ID" value="GGK59944.1"/>
    <property type="molecule type" value="Genomic_DNA"/>
</dbReference>
<comment type="caution">
    <text evidence="3">The sequence shown here is derived from an EMBL/GenBank/DDBJ whole genome shotgun (WGS) entry which is preliminary data.</text>
</comment>
<feature type="region of interest" description="Disordered" evidence="2">
    <location>
        <begin position="254"/>
        <end position="276"/>
    </location>
</feature>
<sequence>MKTIQELIEADDVGQVNEQDVQQAEQEAAEAEQLVDALEKRVIDGDEDITVEQITSQRELGRFARLRAQATARKAERARRAARLKALDELRAEIEAYATDGGAHLAKLAKEAEDANAAFLAAVAERNTRLQTWRKLMLGHEVPRHASPITPPAEHAHLGHTDAGQIIAGQRRMNRVDADEWFGHMIRAALHRAGTAVKLHLGGRTVTVDPASRDQVAALAGYARLAQVDAPAGEADPNLRFFLTSGGSVLALDREPNAAEARGIERELSRKEAGGA</sequence>
<reference evidence="3" key="1">
    <citation type="journal article" date="2014" name="Int. J. Syst. Evol. Microbiol.">
        <title>Complete genome sequence of Corynebacterium casei LMG S-19264T (=DSM 44701T), isolated from a smear-ripened cheese.</title>
        <authorList>
            <consortium name="US DOE Joint Genome Institute (JGI-PGF)"/>
            <person name="Walter F."/>
            <person name="Albersmeier A."/>
            <person name="Kalinowski J."/>
            <person name="Ruckert C."/>
        </authorList>
    </citation>
    <scope>NUCLEOTIDE SEQUENCE</scope>
    <source>
        <strain evidence="3">JCM 3093</strain>
    </source>
</reference>
<evidence type="ECO:0000256" key="1">
    <source>
        <dbReference type="SAM" id="Coils"/>
    </source>
</evidence>